<dbReference type="PANTHER" id="PTHR43712">
    <property type="entry name" value="PUTATIVE (AFU_ORTHOLOGUE AFUA_4G14580)-RELATED"/>
    <property type="match status" value="1"/>
</dbReference>
<feature type="compositionally biased region" description="Low complexity" evidence="4">
    <location>
        <begin position="1"/>
        <end position="19"/>
    </location>
</feature>
<dbReference type="EMBL" id="BAAATR010000044">
    <property type="protein sequence ID" value="GAA2272141.1"/>
    <property type="molecule type" value="Genomic_DNA"/>
</dbReference>
<feature type="domain" description="O-methyltransferase C-terminal" evidence="5">
    <location>
        <begin position="149"/>
        <end position="355"/>
    </location>
</feature>
<dbReference type="Gene3D" id="3.40.50.150">
    <property type="entry name" value="Vaccinia Virus protein VP39"/>
    <property type="match status" value="1"/>
</dbReference>
<dbReference type="InterPro" id="IPR036390">
    <property type="entry name" value="WH_DNA-bd_sf"/>
</dbReference>
<keyword evidence="3" id="KW-0949">S-adenosyl-L-methionine</keyword>
<organism evidence="7 8">
    <name type="scientific">Kitasatospora cystarginea</name>
    <dbReference type="NCBI Taxonomy" id="58350"/>
    <lineage>
        <taxon>Bacteria</taxon>
        <taxon>Bacillati</taxon>
        <taxon>Actinomycetota</taxon>
        <taxon>Actinomycetes</taxon>
        <taxon>Kitasatosporales</taxon>
        <taxon>Streptomycetaceae</taxon>
        <taxon>Kitasatospora</taxon>
    </lineage>
</organism>
<keyword evidence="8" id="KW-1185">Reference proteome</keyword>
<reference evidence="7 8" key="1">
    <citation type="journal article" date="2019" name="Int. J. Syst. Evol. Microbiol.">
        <title>The Global Catalogue of Microorganisms (GCM) 10K type strain sequencing project: providing services to taxonomists for standard genome sequencing and annotation.</title>
        <authorList>
            <consortium name="The Broad Institute Genomics Platform"/>
            <consortium name="The Broad Institute Genome Sequencing Center for Infectious Disease"/>
            <person name="Wu L."/>
            <person name="Ma J."/>
        </authorList>
    </citation>
    <scope>NUCLEOTIDE SEQUENCE [LARGE SCALE GENOMIC DNA]</scope>
    <source>
        <strain evidence="7 8">JCM 7356</strain>
    </source>
</reference>
<feature type="region of interest" description="Disordered" evidence="4">
    <location>
        <begin position="1"/>
        <end position="45"/>
    </location>
</feature>
<gene>
    <name evidence="7" type="ORF">GCM10010430_67670</name>
</gene>
<dbReference type="Proteomes" id="UP001500305">
    <property type="component" value="Unassembled WGS sequence"/>
</dbReference>
<comment type="caution">
    <text evidence="7">The sequence shown here is derived from an EMBL/GenBank/DDBJ whole genome shotgun (WGS) entry which is preliminary data.</text>
</comment>
<dbReference type="RefSeq" id="WP_425557833.1">
    <property type="nucleotide sequence ID" value="NZ_BAAATR010000044.1"/>
</dbReference>
<name>A0ABN3EUH3_9ACTN</name>
<evidence type="ECO:0000259" key="6">
    <source>
        <dbReference type="Pfam" id="PF08100"/>
    </source>
</evidence>
<dbReference type="PIRSF" id="PIRSF005739">
    <property type="entry name" value="O-mtase"/>
    <property type="match status" value="1"/>
</dbReference>
<keyword evidence="2" id="KW-0808">Transferase</keyword>
<dbReference type="SUPFAM" id="SSF53335">
    <property type="entry name" value="S-adenosyl-L-methionine-dependent methyltransferases"/>
    <property type="match status" value="1"/>
</dbReference>
<sequence>MQTAPSTTPTVNPTSVSPNAAKLTTPIGIGLTNSPQVGDSPPPSPNMRLREIVFGAACAAAVRAAVRLELADAIGESPVGAEELAAVVGAEPLPLRRLLRALACYGIFAETEDGRYVHTEMSRLLREDEPNSLRYIALWCTEPWTWDAWPRLDDAVRSGRTVFPDIHGKEFFDYLHDDAHESAAVFNRAMTHSSRQSAAELVDYLDLTGVRTVADIGGGQGHVLAGLLEKYPELHGTLLDLPKVVEGADPRLREGGPLASRITLLPGDCRAAVPVDADLYIIKNILEWDDDSSRRTLRNIVEAARPGARVVVVENLVDDTPSMRFTTAMDLMLLLNVGGAKHSKQSMVDLMTEAGLCLGHIGPVNPYLHAFESTVPLD</sequence>
<dbReference type="PANTHER" id="PTHR43712:SF2">
    <property type="entry name" value="O-METHYLTRANSFERASE CICE"/>
    <property type="match status" value="1"/>
</dbReference>
<dbReference type="InterPro" id="IPR036388">
    <property type="entry name" value="WH-like_DNA-bd_sf"/>
</dbReference>
<dbReference type="Pfam" id="PF08100">
    <property type="entry name" value="Dimerisation"/>
    <property type="match status" value="1"/>
</dbReference>
<dbReference type="PROSITE" id="PS51683">
    <property type="entry name" value="SAM_OMT_II"/>
    <property type="match status" value="1"/>
</dbReference>
<evidence type="ECO:0000256" key="2">
    <source>
        <dbReference type="ARBA" id="ARBA00022679"/>
    </source>
</evidence>
<evidence type="ECO:0000313" key="7">
    <source>
        <dbReference type="EMBL" id="GAA2272141.1"/>
    </source>
</evidence>
<dbReference type="Gene3D" id="1.10.10.10">
    <property type="entry name" value="Winged helix-like DNA-binding domain superfamily/Winged helix DNA-binding domain"/>
    <property type="match status" value="1"/>
</dbReference>
<dbReference type="InterPro" id="IPR001077">
    <property type="entry name" value="COMT_C"/>
</dbReference>
<dbReference type="SUPFAM" id="SSF46785">
    <property type="entry name" value="Winged helix' DNA-binding domain"/>
    <property type="match status" value="1"/>
</dbReference>
<evidence type="ECO:0000256" key="1">
    <source>
        <dbReference type="ARBA" id="ARBA00022603"/>
    </source>
</evidence>
<evidence type="ECO:0000256" key="4">
    <source>
        <dbReference type="SAM" id="MobiDB-lite"/>
    </source>
</evidence>
<dbReference type="InterPro" id="IPR029063">
    <property type="entry name" value="SAM-dependent_MTases_sf"/>
</dbReference>
<dbReference type="InterPro" id="IPR012967">
    <property type="entry name" value="COMT_dimerisation"/>
</dbReference>
<accession>A0ABN3EUH3</accession>
<dbReference type="Pfam" id="PF00891">
    <property type="entry name" value="Methyltransf_2"/>
    <property type="match status" value="1"/>
</dbReference>
<proteinExistence type="predicted"/>
<protein>
    <submittedName>
        <fullName evidence="7">Methyltransferase</fullName>
    </submittedName>
</protein>
<evidence type="ECO:0000259" key="5">
    <source>
        <dbReference type="Pfam" id="PF00891"/>
    </source>
</evidence>
<keyword evidence="1 7" id="KW-0489">Methyltransferase</keyword>
<dbReference type="CDD" id="cd02440">
    <property type="entry name" value="AdoMet_MTases"/>
    <property type="match status" value="1"/>
</dbReference>
<dbReference type="InterPro" id="IPR016461">
    <property type="entry name" value="COMT-like"/>
</dbReference>
<feature type="domain" description="O-methyltransferase dimerisation" evidence="6">
    <location>
        <begin position="52"/>
        <end position="125"/>
    </location>
</feature>
<dbReference type="GO" id="GO:0032259">
    <property type="term" value="P:methylation"/>
    <property type="evidence" value="ECO:0007669"/>
    <property type="project" value="UniProtKB-KW"/>
</dbReference>
<evidence type="ECO:0000256" key="3">
    <source>
        <dbReference type="ARBA" id="ARBA00022691"/>
    </source>
</evidence>
<evidence type="ECO:0000313" key="8">
    <source>
        <dbReference type="Proteomes" id="UP001500305"/>
    </source>
</evidence>
<dbReference type="GO" id="GO:0008168">
    <property type="term" value="F:methyltransferase activity"/>
    <property type="evidence" value="ECO:0007669"/>
    <property type="project" value="UniProtKB-KW"/>
</dbReference>